<keyword evidence="1" id="KW-1003">Cell membrane</keyword>
<gene>
    <name evidence="8" type="ORF">ICC18_06415</name>
</gene>
<dbReference type="Pfam" id="PF01547">
    <property type="entry name" value="SBP_bac_1"/>
    <property type="match status" value="1"/>
</dbReference>
<dbReference type="AlphaFoldDB" id="A0A926KP84"/>
<comment type="caution">
    <text evidence="8">The sequence shown here is derived from an EMBL/GenBank/DDBJ whole genome shotgun (WGS) entry which is preliminary data.</text>
</comment>
<keyword evidence="5" id="KW-0449">Lipoprotein</keyword>
<feature type="region of interest" description="Disordered" evidence="6">
    <location>
        <begin position="26"/>
        <end position="47"/>
    </location>
</feature>
<evidence type="ECO:0000256" key="4">
    <source>
        <dbReference type="ARBA" id="ARBA00023139"/>
    </source>
</evidence>
<organism evidence="8 9">
    <name type="scientific">Paenibacillus sedimenti</name>
    <dbReference type="NCBI Taxonomy" id="2770274"/>
    <lineage>
        <taxon>Bacteria</taxon>
        <taxon>Bacillati</taxon>
        <taxon>Bacillota</taxon>
        <taxon>Bacilli</taxon>
        <taxon>Bacillales</taxon>
        <taxon>Paenibacillaceae</taxon>
        <taxon>Paenibacillus</taxon>
    </lineage>
</organism>
<dbReference type="RefSeq" id="WP_188173528.1">
    <property type="nucleotide sequence ID" value="NZ_JACVVD010000002.1"/>
</dbReference>
<dbReference type="Gene3D" id="3.40.190.10">
    <property type="entry name" value="Periplasmic binding protein-like II"/>
    <property type="match status" value="2"/>
</dbReference>
<keyword evidence="4" id="KW-0564">Palmitate</keyword>
<dbReference type="PROSITE" id="PS51257">
    <property type="entry name" value="PROKAR_LIPOPROTEIN"/>
    <property type="match status" value="1"/>
</dbReference>
<accession>A0A926KP84</accession>
<evidence type="ECO:0000256" key="2">
    <source>
        <dbReference type="ARBA" id="ARBA00022729"/>
    </source>
</evidence>
<feature type="compositionally biased region" description="Low complexity" evidence="6">
    <location>
        <begin position="26"/>
        <end position="43"/>
    </location>
</feature>
<name>A0A926KP84_9BACL</name>
<dbReference type="PANTHER" id="PTHR43649:SF33">
    <property type="entry name" value="POLYGALACTURONAN_RHAMNOGALACTURONAN-BINDING PROTEIN YTCQ"/>
    <property type="match status" value="1"/>
</dbReference>
<reference evidence="8" key="1">
    <citation type="submission" date="2020-09" db="EMBL/GenBank/DDBJ databases">
        <title>Draft Genome Sequence of Paenibacillus sp. WST5.</title>
        <authorList>
            <person name="Bao Z."/>
        </authorList>
    </citation>
    <scope>NUCLEOTIDE SEQUENCE</scope>
    <source>
        <strain evidence="8">WST5</strain>
    </source>
</reference>
<evidence type="ECO:0000256" key="3">
    <source>
        <dbReference type="ARBA" id="ARBA00023136"/>
    </source>
</evidence>
<sequence length="533" mass="60449">MKGYSKWLPVLTTILSVSMLLAACGGSPTPSQSPSVSQPAQGGTVQTPEKKVTVTMFHSGGFAPANPIPINKDEDPLHQMLEKAANIDLQITFVPNDQAKQKLNTMVTSGDTPDLIYMTDRPMAVQYYDQGIITDIESVLNSYPALKGNYPDSVWNALKYKGKVLGTPGYELVQGIRGFWIRNDWLKKLNLKTPTTPDELLQVMKAFTFNDPDGNGKNDTYGFVMGVQKSGEFNNLGIDALMLMYGVYPGSIDLKDGKVQYNNADPRMKEALAFINRMQEAKVVDPDWMTITDNAGIDNKFFSGKVGIVFQDWRAMELDKQKKMKEVSGELPDWVLIPPMKGPNGDQYSTITNPQSNMWSISTKAAKDPEKVKRIMTMLQYWFADKDAYPYFAYGIKGVNWDIVDGKPKINQENKANKELQDKYRWMNNYANNRRANDALYFNFTYEKTSEFQKINQQYVKPLSVGSFVTPDSADPTWEDRKKFMNESLLKFIAGKDSLNNWDNYLKTLDSKYAFQKHLEYVEKNLKDQGILK</sequence>
<dbReference type="SUPFAM" id="SSF53850">
    <property type="entry name" value="Periplasmic binding protein-like II"/>
    <property type="match status" value="1"/>
</dbReference>
<proteinExistence type="predicted"/>
<keyword evidence="2 7" id="KW-0732">Signal</keyword>
<evidence type="ECO:0000313" key="8">
    <source>
        <dbReference type="EMBL" id="MBD0379739.1"/>
    </source>
</evidence>
<feature type="signal peptide" evidence="7">
    <location>
        <begin position="1"/>
        <end position="22"/>
    </location>
</feature>
<evidence type="ECO:0000256" key="1">
    <source>
        <dbReference type="ARBA" id="ARBA00022475"/>
    </source>
</evidence>
<evidence type="ECO:0000256" key="6">
    <source>
        <dbReference type="SAM" id="MobiDB-lite"/>
    </source>
</evidence>
<evidence type="ECO:0000256" key="5">
    <source>
        <dbReference type="ARBA" id="ARBA00023288"/>
    </source>
</evidence>
<dbReference type="InterPro" id="IPR006059">
    <property type="entry name" value="SBP"/>
</dbReference>
<dbReference type="PANTHER" id="PTHR43649">
    <property type="entry name" value="ARABINOSE-BINDING PROTEIN-RELATED"/>
    <property type="match status" value="1"/>
</dbReference>
<dbReference type="InterPro" id="IPR050490">
    <property type="entry name" value="Bact_solute-bd_prot1"/>
</dbReference>
<keyword evidence="9" id="KW-1185">Reference proteome</keyword>
<evidence type="ECO:0000313" key="9">
    <source>
        <dbReference type="Proteomes" id="UP000650466"/>
    </source>
</evidence>
<evidence type="ECO:0000256" key="7">
    <source>
        <dbReference type="SAM" id="SignalP"/>
    </source>
</evidence>
<feature type="chain" id="PRO_5039587213" evidence="7">
    <location>
        <begin position="23"/>
        <end position="533"/>
    </location>
</feature>
<keyword evidence="3" id="KW-0472">Membrane</keyword>
<protein>
    <submittedName>
        <fullName evidence="8">Extracellular solute-binding protein</fullName>
    </submittedName>
</protein>
<dbReference type="EMBL" id="JACVVD010000002">
    <property type="protein sequence ID" value="MBD0379739.1"/>
    <property type="molecule type" value="Genomic_DNA"/>
</dbReference>
<dbReference type="Proteomes" id="UP000650466">
    <property type="component" value="Unassembled WGS sequence"/>
</dbReference>